<dbReference type="RefSeq" id="WP_345139243.1">
    <property type="nucleotide sequence ID" value="NZ_BAABDU010000002.1"/>
</dbReference>
<protein>
    <submittedName>
        <fullName evidence="1">Uncharacterized protein</fullName>
    </submittedName>
</protein>
<organism evidence="1 2">
    <name type="scientific">Flavobacterium ginsengiterrae</name>
    <dbReference type="NCBI Taxonomy" id="871695"/>
    <lineage>
        <taxon>Bacteria</taxon>
        <taxon>Pseudomonadati</taxon>
        <taxon>Bacteroidota</taxon>
        <taxon>Flavobacteriia</taxon>
        <taxon>Flavobacteriales</taxon>
        <taxon>Flavobacteriaceae</taxon>
        <taxon>Flavobacterium</taxon>
    </lineage>
</organism>
<gene>
    <name evidence="1" type="ORF">GCM10022423_02840</name>
</gene>
<accession>A0ABP7G705</accession>
<comment type="caution">
    <text evidence="1">The sequence shown here is derived from an EMBL/GenBank/DDBJ whole genome shotgun (WGS) entry which is preliminary data.</text>
</comment>
<keyword evidence="2" id="KW-1185">Reference proteome</keyword>
<proteinExistence type="predicted"/>
<evidence type="ECO:0000313" key="2">
    <source>
        <dbReference type="Proteomes" id="UP001500748"/>
    </source>
</evidence>
<dbReference type="EMBL" id="BAABDU010000002">
    <property type="protein sequence ID" value="GAA3756138.1"/>
    <property type="molecule type" value="Genomic_DNA"/>
</dbReference>
<name>A0ABP7G705_9FLAO</name>
<sequence length="75" mass="8169">MLKSILNFRGAEVLGKEEQKNILGKGTRVYPVCSDGNWAPPGAIAANYPNYPCADIYEPVPCQPRIMADGTILEC</sequence>
<dbReference type="Proteomes" id="UP001500748">
    <property type="component" value="Unassembled WGS sequence"/>
</dbReference>
<evidence type="ECO:0000313" key="1">
    <source>
        <dbReference type="EMBL" id="GAA3756138.1"/>
    </source>
</evidence>
<reference evidence="2" key="1">
    <citation type="journal article" date="2019" name="Int. J. Syst. Evol. Microbiol.">
        <title>The Global Catalogue of Microorganisms (GCM) 10K type strain sequencing project: providing services to taxonomists for standard genome sequencing and annotation.</title>
        <authorList>
            <consortium name="The Broad Institute Genomics Platform"/>
            <consortium name="The Broad Institute Genome Sequencing Center for Infectious Disease"/>
            <person name="Wu L."/>
            <person name="Ma J."/>
        </authorList>
    </citation>
    <scope>NUCLEOTIDE SEQUENCE [LARGE SCALE GENOMIC DNA]</scope>
    <source>
        <strain evidence="2">JCM 17337</strain>
    </source>
</reference>